<gene>
    <name evidence="2" type="ORF">FIBSPDRAFT_857142</name>
</gene>
<protein>
    <submittedName>
        <fullName evidence="2">Uncharacterized protein</fullName>
    </submittedName>
</protein>
<dbReference type="EMBL" id="KV417526">
    <property type="protein sequence ID" value="KZP24448.1"/>
    <property type="molecule type" value="Genomic_DNA"/>
</dbReference>
<feature type="region of interest" description="Disordered" evidence="1">
    <location>
        <begin position="1"/>
        <end position="23"/>
    </location>
</feature>
<dbReference type="InterPro" id="IPR013785">
    <property type="entry name" value="Aldolase_TIM"/>
</dbReference>
<organism evidence="2 3">
    <name type="scientific">Athelia psychrophila</name>
    <dbReference type="NCBI Taxonomy" id="1759441"/>
    <lineage>
        <taxon>Eukaryota</taxon>
        <taxon>Fungi</taxon>
        <taxon>Dikarya</taxon>
        <taxon>Basidiomycota</taxon>
        <taxon>Agaricomycotina</taxon>
        <taxon>Agaricomycetes</taxon>
        <taxon>Agaricomycetidae</taxon>
        <taxon>Atheliales</taxon>
        <taxon>Atheliaceae</taxon>
        <taxon>Athelia</taxon>
    </lineage>
</organism>
<evidence type="ECO:0000313" key="3">
    <source>
        <dbReference type="Proteomes" id="UP000076532"/>
    </source>
</evidence>
<evidence type="ECO:0000256" key="1">
    <source>
        <dbReference type="SAM" id="MobiDB-lite"/>
    </source>
</evidence>
<dbReference type="Gene3D" id="3.20.20.70">
    <property type="entry name" value="Aldolase class I"/>
    <property type="match status" value="1"/>
</dbReference>
<dbReference type="AlphaFoldDB" id="A0A166MY32"/>
<sequence length="82" mass="8497">MPGKGGDGISGEGSAAGGDVQNKGSGKSFLAYLYVGVDHSLQNIGMRAESDLKVVVTQKEVGVELRTASGLNAYTKCIWLHA</sequence>
<feature type="compositionally biased region" description="Gly residues" evidence="1">
    <location>
        <begin position="1"/>
        <end position="16"/>
    </location>
</feature>
<dbReference type="STRING" id="436010.A0A166MY32"/>
<accession>A0A166MY32</accession>
<evidence type="ECO:0000313" key="2">
    <source>
        <dbReference type="EMBL" id="KZP24448.1"/>
    </source>
</evidence>
<proteinExistence type="predicted"/>
<name>A0A166MY32_9AGAM</name>
<dbReference type="Proteomes" id="UP000076532">
    <property type="component" value="Unassembled WGS sequence"/>
</dbReference>
<keyword evidence="3" id="KW-1185">Reference proteome</keyword>
<reference evidence="2 3" key="1">
    <citation type="journal article" date="2016" name="Mol. Biol. Evol.">
        <title>Comparative Genomics of Early-Diverging Mushroom-Forming Fungi Provides Insights into the Origins of Lignocellulose Decay Capabilities.</title>
        <authorList>
            <person name="Nagy L.G."/>
            <person name="Riley R."/>
            <person name="Tritt A."/>
            <person name="Adam C."/>
            <person name="Daum C."/>
            <person name="Floudas D."/>
            <person name="Sun H."/>
            <person name="Yadav J.S."/>
            <person name="Pangilinan J."/>
            <person name="Larsson K.H."/>
            <person name="Matsuura K."/>
            <person name="Barry K."/>
            <person name="Labutti K."/>
            <person name="Kuo R."/>
            <person name="Ohm R.A."/>
            <person name="Bhattacharya S.S."/>
            <person name="Shirouzu T."/>
            <person name="Yoshinaga Y."/>
            <person name="Martin F.M."/>
            <person name="Grigoriev I.V."/>
            <person name="Hibbett D.S."/>
        </authorList>
    </citation>
    <scope>NUCLEOTIDE SEQUENCE [LARGE SCALE GENOMIC DNA]</scope>
    <source>
        <strain evidence="2 3">CBS 109695</strain>
    </source>
</reference>